<dbReference type="InterPro" id="IPR033114">
    <property type="entry name" value="HNH_CAS9"/>
</dbReference>
<dbReference type="InterPro" id="IPR040619">
    <property type="entry name" value="Cas9_alpha-helical_lobe"/>
</dbReference>
<dbReference type="Pfam" id="PF13395">
    <property type="entry name" value="HNH_4"/>
    <property type="match status" value="1"/>
</dbReference>
<feature type="coiled-coil region" evidence="13">
    <location>
        <begin position="483"/>
        <end position="510"/>
    </location>
</feature>
<dbReference type="NCBIfam" id="TIGR01865">
    <property type="entry name" value="cas_Csn1"/>
    <property type="match status" value="1"/>
</dbReference>
<accession>A0A420ZBC7</accession>
<dbReference type="PROSITE" id="PS51749">
    <property type="entry name" value="HNH_CAS9"/>
    <property type="match status" value="1"/>
</dbReference>
<evidence type="ECO:0000256" key="13">
    <source>
        <dbReference type="SAM" id="Coils"/>
    </source>
</evidence>
<comment type="subunit">
    <text evidence="11">Monomer. Binds crRNA and tracrRNA.</text>
</comment>
<evidence type="ECO:0000256" key="6">
    <source>
        <dbReference type="ARBA" id="ARBA00022842"/>
    </source>
</evidence>
<dbReference type="Pfam" id="PF18541">
    <property type="entry name" value="RuvC_III"/>
    <property type="match status" value="1"/>
</dbReference>
<keyword evidence="9 12" id="KW-0238">DNA-binding</keyword>
<dbReference type="GO" id="GO:0046872">
    <property type="term" value="F:metal ion binding"/>
    <property type="evidence" value="ECO:0007669"/>
    <property type="project" value="UniProtKB-KW"/>
</dbReference>
<dbReference type="InterPro" id="IPR036397">
    <property type="entry name" value="RNaseH_sf"/>
</dbReference>
<keyword evidence="2 12" id="KW-0540">Nuclease</keyword>
<dbReference type="InterPro" id="IPR028629">
    <property type="entry name" value="Cas9"/>
</dbReference>
<keyword evidence="3" id="KW-0479">Metal-binding</keyword>
<feature type="region of interest" description="Disordered" evidence="14">
    <location>
        <begin position="985"/>
        <end position="1006"/>
    </location>
</feature>
<evidence type="ECO:0000256" key="9">
    <source>
        <dbReference type="ARBA" id="ARBA00023125"/>
    </source>
</evidence>
<evidence type="ECO:0000256" key="3">
    <source>
        <dbReference type="ARBA" id="ARBA00022723"/>
    </source>
</evidence>
<sequence>SIENKRPLFLLSKENITLSDEQIQTARSGKTPRGAKIIRASGLRKKKGKAPHIEVLPGDYIEPGQLLCEITNEKDDSEGGRMRGPIKKSYAEMKRLEAKTFGEMMFNLYEQRCFQANSKKRGEIRNPIRNRKNASGEAVYEFCADRKMMQDEFVLLWSTQKEFDSELSKLLTSDLLKQLFDPRGDKTWKQKGLIFGQRNFYWNIGTLGRCDLEPTDQQCPKPDMYAQEFLVLETLNNIRITPPGEVSRPLDDQERQKVLELFQTQKSIKAGAVRRVLGINRGENKTLYSLSLDADPNRSLNANWFVREIIIKAIGQSQWETYDEKTTESINSALLKYDPENLKHEEKLFQGSQEWWNLTEEQAQKLVNAWKHRPRKDERVNLSRKAIKNLLPYMREGYSVTEARQLFAEDGESGASDEQRQRYALISKRSNKKMRHYLDKHPDRLPPAPMLANPVVRKSIHEVRNHIQAYLNIFGSKPDRIVVELVRQAKQTAKDRSEQLTRNRKREEERKKIIKKYELNRLTKNQREKAIKRVLLCREQKFISAYSDRPISEKNAAEGVGLEIDHIIPKSKRGPDALVNRLLCYEEENRGKTSKTLKEWLTEEEFGRLEQRLRHLKDDNPVKWDYLHKDVKDIAGFTDSQKIDTAYATLQVTSWLRDTLYGGEVDGKRRVFATKGSYTNEIRRDLGLFPDTKAGTAGEKKNRLDHRHHALDAVVIALSGPEQLARLAKKYEKVEEEKSNGYSTAKPEPLAPPWGTLESFRADVMKEYDKLVVSHRPAGRKLTGQLHNDTQLGPVMKDGEVDTKHCKKRIFAIELTPNHLRVPDEWDRLRKQLEKAVSKSEKKAIRSRMLNLEDVKPAKSGVVRDRWFREELREYLRGHGLNVDDCREQNKKEFKKQIKELIKAKGIFLKSGVPVRRITLLRSPTMTPPIKRKYWNVETGKMEDNTNPKSVRLYEPQSNHHIEIREDTKGKWKGEVITNFGAAQRVKPSKASGRKPQPMVNRKDNPDGKFVMSLSIGEMVYMKHPDTKEPDYFVVFKIDGTGRIHFTPHYDAGRSKATETCAARQDIPLSARQLQELGVEEGKGSYKVWVGPLGDIKKLNRD</sequence>
<comment type="caution">
    <text evidence="16">The sequence shown here is derived from an EMBL/GenBank/DDBJ whole genome shotgun (WGS) entry which is preliminary data.</text>
</comment>
<evidence type="ECO:0000256" key="7">
    <source>
        <dbReference type="ARBA" id="ARBA00022884"/>
    </source>
</evidence>
<keyword evidence="6" id="KW-0460">Magnesium</keyword>
<evidence type="ECO:0000256" key="4">
    <source>
        <dbReference type="ARBA" id="ARBA00022759"/>
    </source>
</evidence>
<evidence type="ECO:0000256" key="5">
    <source>
        <dbReference type="ARBA" id="ARBA00022801"/>
    </source>
</evidence>
<evidence type="ECO:0000256" key="11">
    <source>
        <dbReference type="ARBA" id="ARBA00046380"/>
    </source>
</evidence>
<reference evidence="16 17" key="1">
    <citation type="submission" date="2018-06" db="EMBL/GenBank/DDBJ databases">
        <title>Extensive metabolic versatility and redundancy in microbially diverse, dynamic hydrothermal sediments.</title>
        <authorList>
            <person name="Dombrowski N."/>
            <person name="Teske A."/>
            <person name="Baker B.J."/>
        </authorList>
    </citation>
    <scope>NUCLEOTIDE SEQUENCE [LARGE SCALE GENOMIC DNA]</scope>
    <source>
        <strain evidence="16">B79_G16</strain>
    </source>
</reference>
<feature type="domain" description="HNH Cas9-type" evidence="15">
    <location>
        <begin position="492"/>
        <end position="650"/>
    </location>
</feature>
<evidence type="ECO:0000313" key="16">
    <source>
        <dbReference type="EMBL" id="RLC36192.1"/>
    </source>
</evidence>
<evidence type="ECO:0000259" key="15">
    <source>
        <dbReference type="PROSITE" id="PS51749"/>
    </source>
</evidence>
<dbReference type="GO" id="GO:0051607">
    <property type="term" value="P:defense response to virus"/>
    <property type="evidence" value="ECO:0007669"/>
    <property type="project" value="UniProtKB-KW"/>
</dbReference>
<dbReference type="GO" id="GO:0003723">
    <property type="term" value="F:RNA binding"/>
    <property type="evidence" value="ECO:0007669"/>
    <property type="project" value="UniProtKB-UniRule"/>
</dbReference>
<keyword evidence="10" id="KW-0464">Manganese</keyword>
<evidence type="ECO:0000256" key="2">
    <source>
        <dbReference type="ARBA" id="ARBA00022722"/>
    </source>
</evidence>
<keyword evidence="4 12" id="KW-0255">Endonuclease</keyword>
<dbReference type="AlphaFoldDB" id="A0A420ZBC7"/>
<evidence type="ECO:0000256" key="14">
    <source>
        <dbReference type="SAM" id="MobiDB-lite"/>
    </source>
</evidence>
<keyword evidence="13" id="KW-0175">Coiled coil</keyword>
<name>A0A420ZBC7_UNCK3</name>
<evidence type="ECO:0000256" key="12">
    <source>
        <dbReference type="PROSITE-ProRule" id="PRU01085"/>
    </source>
</evidence>
<dbReference type="Gene3D" id="3.30.420.10">
    <property type="entry name" value="Ribonuclease H-like superfamily/Ribonuclease H"/>
    <property type="match status" value="2"/>
</dbReference>
<keyword evidence="8" id="KW-0051">Antiviral defense</keyword>
<protein>
    <submittedName>
        <fullName evidence="16">Type II CRISPR RNA-guided endonuclease Cas9</fullName>
    </submittedName>
</protein>
<evidence type="ECO:0000256" key="10">
    <source>
        <dbReference type="ARBA" id="ARBA00023211"/>
    </source>
</evidence>
<dbReference type="GO" id="GO:0003677">
    <property type="term" value="F:DNA binding"/>
    <property type="evidence" value="ECO:0007669"/>
    <property type="project" value="UniProtKB-UniRule"/>
</dbReference>
<dbReference type="GO" id="GO:0016787">
    <property type="term" value="F:hydrolase activity"/>
    <property type="evidence" value="ECO:0007669"/>
    <property type="project" value="UniProtKB-KW"/>
</dbReference>
<evidence type="ECO:0000256" key="1">
    <source>
        <dbReference type="ARBA" id="ARBA00001946"/>
    </source>
</evidence>
<dbReference type="GO" id="GO:0004519">
    <property type="term" value="F:endonuclease activity"/>
    <property type="evidence" value="ECO:0007669"/>
    <property type="project" value="UniProtKB-UniRule"/>
</dbReference>
<proteinExistence type="predicted"/>
<dbReference type="InterPro" id="IPR003615">
    <property type="entry name" value="HNH_nuc"/>
</dbReference>
<evidence type="ECO:0000313" key="17">
    <source>
        <dbReference type="Proteomes" id="UP000281261"/>
    </source>
</evidence>
<dbReference type="InterPro" id="IPR041383">
    <property type="entry name" value="RuvC_III"/>
</dbReference>
<gene>
    <name evidence="16" type="primary">cas9</name>
    <name evidence="16" type="ORF">DRH29_05070</name>
</gene>
<dbReference type="EMBL" id="QMNG01000076">
    <property type="protein sequence ID" value="RLC36192.1"/>
    <property type="molecule type" value="Genomic_DNA"/>
</dbReference>
<keyword evidence="5 12" id="KW-0378">Hydrolase</keyword>
<feature type="non-terminal residue" evidence="16">
    <location>
        <position position="1"/>
    </location>
</feature>
<organism evidence="16 17">
    <name type="scientific">candidate division Kazan bacterium</name>
    <dbReference type="NCBI Taxonomy" id="2202143"/>
    <lineage>
        <taxon>Bacteria</taxon>
        <taxon>Bacteria division Kazan-3B-28</taxon>
    </lineage>
</organism>
<evidence type="ECO:0000256" key="8">
    <source>
        <dbReference type="ARBA" id="ARBA00023118"/>
    </source>
</evidence>
<comment type="cofactor">
    <cofactor evidence="1">
        <name>Mg(2+)</name>
        <dbReference type="ChEBI" id="CHEBI:18420"/>
    </cofactor>
</comment>
<dbReference type="Proteomes" id="UP000281261">
    <property type="component" value="Unassembled WGS sequence"/>
</dbReference>
<keyword evidence="7" id="KW-0694">RNA-binding</keyword>
<dbReference type="Pfam" id="PF18470">
    <property type="entry name" value="Cas9_a"/>
    <property type="match status" value="1"/>
</dbReference>